<evidence type="ECO:0000259" key="1">
    <source>
        <dbReference type="SMART" id="SM01124"/>
    </source>
</evidence>
<dbReference type="SMART" id="SM01124">
    <property type="entry name" value="DBR1"/>
    <property type="match status" value="1"/>
</dbReference>
<dbReference type="Proteomes" id="UP000039324">
    <property type="component" value="Unassembled WGS sequence"/>
</dbReference>
<evidence type="ECO:0000313" key="3">
    <source>
        <dbReference type="Proteomes" id="UP000039324"/>
    </source>
</evidence>
<dbReference type="PANTHER" id="PTHR12849">
    <property type="entry name" value="RNA LARIAT DEBRANCHING ENZYME"/>
    <property type="match status" value="1"/>
</dbReference>
<dbReference type="InterPro" id="IPR007708">
    <property type="entry name" value="DBR1_C"/>
</dbReference>
<sequence length="483" mass="55706">LLAPHSSGPMLIAVAGNVHGEFYHVHKALLKRKKIVGDTVDLLIVCGNMLAARNASDLTQVVMPDRYQSRHSFYKCVFRTYYTRELMAPTNVLFIGGEQEAYNFLMEMYFGGWVAPRVFYMGHAGCVQYGGLRIAGISGVFDERHYESGYFESYPLVNDDIETATYTRRMEMQKLMALSGQADIVLSHDWPRGILQYGDDEVLINHRPQLAKQIAADAFGNPHLDDLMTHLRPGHWFSARWQLKWSAAWRHANGQQTLFYSAPKTCRRKDFLQYFDIPSKNDDRDIQFDPEWLAITRLSSPLLSCDPASQPIELTSEAIQAETDVVRAELNDQLKVPLEFERTVKPHKFNHARMVCKPKRRMDYLERTTLQLNPYTSHFMERMRIADPFVDKRNRTVERKVEPKNRLSKEEKMAMKIAPYDERFCFENGKMPFENGDLLGLNPTSTPAFRMPAATSLRLDRFRQSRVMSTLATSAMNAVRRVR</sequence>
<dbReference type="GO" id="GO:0000398">
    <property type="term" value="P:mRNA splicing, via spliceosome"/>
    <property type="evidence" value="ECO:0007669"/>
    <property type="project" value="TreeGrafter"/>
</dbReference>
<dbReference type="OrthoDB" id="407609at2759"/>
<dbReference type="SUPFAM" id="SSF56300">
    <property type="entry name" value="Metallo-dependent phosphatases"/>
    <property type="match status" value="1"/>
</dbReference>
<name>A0A0G4IPS4_PLABS</name>
<proteinExistence type="predicted"/>
<dbReference type="AlphaFoldDB" id="A0A0G4IPS4"/>
<reference evidence="2 3" key="1">
    <citation type="submission" date="2015-02" db="EMBL/GenBank/DDBJ databases">
        <authorList>
            <person name="Chooi Y.-H."/>
        </authorList>
    </citation>
    <scope>NUCLEOTIDE SEQUENCE [LARGE SCALE GENOMIC DNA]</scope>
    <source>
        <strain evidence="2">E3</strain>
    </source>
</reference>
<organism evidence="2 3">
    <name type="scientific">Plasmodiophora brassicae</name>
    <name type="common">Clubroot disease agent</name>
    <dbReference type="NCBI Taxonomy" id="37360"/>
    <lineage>
        <taxon>Eukaryota</taxon>
        <taxon>Sar</taxon>
        <taxon>Rhizaria</taxon>
        <taxon>Endomyxa</taxon>
        <taxon>Phytomyxea</taxon>
        <taxon>Plasmodiophorida</taxon>
        <taxon>Plasmodiophoridae</taxon>
        <taxon>Plasmodiophora</taxon>
    </lineage>
</organism>
<dbReference type="InterPro" id="IPR029052">
    <property type="entry name" value="Metallo-depent_PP-like"/>
</dbReference>
<dbReference type="EMBL" id="CDSF01000079">
    <property type="protein sequence ID" value="CEO97181.1"/>
    <property type="molecule type" value="Genomic_DNA"/>
</dbReference>
<dbReference type="Pfam" id="PF05011">
    <property type="entry name" value="DBR1"/>
    <property type="match status" value="1"/>
</dbReference>
<feature type="non-terminal residue" evidence="2">
    <location>
        <position position="1"/>
    </location>
</feature>
<gene>
    <name evidence="2" type="ORF">PBRA_000526</name>
</gene>
<dbReference type="PANTHER" id="PTHR12849:SF0">
    <property type="entry name" value="LARIAT DEBRANCHING ENZYME"/>
    <property type="match status" value="1"/>
</dbReference>
<keyword evidence="3" id="KW-1185">Reference proteome</keyword>
<protein>
    <recommendedName>
        <fullName evidence="1">Lariat debranching enzyme C-terminal domain-containing protein</fullName>
    </recommendedName>
</protein>
<evidence type="ECO:0000313" key="2">
    <source>
        <dbReference type="EMBL" id="CEO97181.1"/>
    </source>
</evidence>
<feature type="domain" description="Lariat debranching enzyme C-terminal" evidence="1">
    <location>
        <begin position="249"/>
        <end position="389"/>
    </location>
</feature>
<dbReference type="GO" id="GO:0005634">
    <property type="term" value="C:nucleus"/>
    <property type="evidence" value="ECO:0007669"/>
    <property type="project" value="TreeGrafter"/>
</dbReference>
<accession>A0A0G4IPS4</accession>
<dbReference type="GO" id="GO:0008419">
    <property type="term" value="F:RNA lariat debranching enzyme activity"/>
    <property type="evidence" value="ECO:0007669"/>
    <property type="project" value="TreeGrafter"/>
</dbReference>